<dbReference type="InterPro" id="IPR001611">
    <property type="entry name" value="Leu-rich_rpt"/>
</dbReference>
<dbReference type="PROSITE" id="PS51450">
    <property type="entry name" value="LRR"/>
    <property type="match status" value="1"/>
</dbReference>
<feature type="region of interest" description="Disordered" evidence="6">
    <location>
        <begin position="549"/>
        <end position="575"/>
    </location>
</feature>
<feature type="compositionally biased region" description="Polar residues" evidence="6">
    <location>
        <begin position="203"/>
        <end position="229"/>
    </location>
</feature>
<evidence type="ECO:0000313" key="8">
    <source>
        <dbReference type="Proteomes" id="UP000038009"/>
    </source>
</evidence>
<feature type="region of interest" description="Disordered" evidence="6">
    <location>
        <begin position="679"/>
        <end position="713"/>
    </location>
</feature>
<feature type="region of interest" description="Disordered" evidence="6">
    <location>
        <begin position="774"/>
        <end position="795"/>
    </location>
</feature>
<name>A0A0N1I156_LEPSE</name>
<dbReference type="Gene3D" id="3.80.10.10">
    <property type="entry name" value="Ribonuclease Inhibitor"/>
    <property type="match status" value="1"/>
</dbReference>
<keyword evidence="4" id="KW-0433">Leucine-rich repeat</keyword>
<feature type="region of interest" description="Disordered" evidence="6">
    <location>
        <begin position="203"/>
        <end position="234"/>
    </location>
</feature>
<evidence type="ECO:0000256" key="1">
    <source>
        <dbReference type="ARBA" id="ARBA00004496"/>
    </source>
</evidence>
<dbReference type="OrthoDB" id="676979at2759"/>
<evidence type="ECO:0000256" key="5">
    <source>
        <dbReference type="ARBA" id="ARBA00022737"/>
    </source>
</evidence>
<dbReference type="PANTHER" id="PTHR46545">
    <property type="entry name" value="LEUCINE-RICH REPEAT-CONTAINING PROTEIN 51"/>
    <property type="match status" value="1"/>
</dbReference>
<feature type="compositionally biased region" description="Basic and acidic residues" evidence="6">
    <location>
        <begin position="88"/>
        <end position="108"/>
    </location>
</feature>
<keyword evidence="5" id="KW-0677">Repeat</keyword>
<evidence type="ECO:0000256" key="3">
    <source>
        <dbReference type="ARBA" id="ARBA00022490"/>
    </source>
</evidence>
<dbReference type="VEuPathDB" id="TriTrypDB:Lsey_0043_0120"/>
<accession>A0A0N1I156</accession>
<keyword evidence="3" id="KW-0963">Cytoplasm</keyword>
<feature type="region of interest" description="Disordered" evidence="6">
    <location>
        <begin position="64"/>
        <end position="189"/>
    </location>
</feature>
<evidence type="ECO:0000256" key="4">
    <source>
        <dbReference type="ARBA" id="ARBA00022614"/>
    </source>
</evidence>
<dbReference type="OMA" id="MEYEQVE"/>
<dbReference type="GO" id="GO:0005737">
    <property type="term" value="C:cytoplasm"/>
    <property type="evidence" value="ECO:0007669"/>
    <property type="project" value="UniProtKB-SubCell"/>
</dbReference>
<dbReference type="Proteomes" id="UP000038009">
    <property type="component" value="Unassembled WGS sequence"/>
</dbReference>
<dbReference type="SUPFAM" id="SSF52058">
    <property type="entry name" value="L domain-like"/>
    <property type="match status" value="1"/>
</dbReference>
<comment type="subcellular location">
    <subcellularLocation>
        <location evidence="1">Cytoplasm</location>
    </subcellularLocation>
</comment>
<dbReference type="EMBL" id="LJSK01000043">
    <property type="protein sequence ID" value="KPI88674.1"/>
    <property type="molecule type" value="Genomic_DNA"/>
</dbReference>
<reference evidence="7 8" key="1">
    <citation type="journal article" date="2015" name="PLoS Pathog.">
        <title>Leptomonas seymouri: Adaptations to the Dixenous Life Cycle Analyzed by Genome Sequencing, Transcriptome Profiling and Co-infection with Leishmania donovani.</title>
        <authorList>
            <person name="Kraeva N."/>
            <person name="Butenko A."/>
            <person name="Hlavacova J."/>
            <person name="Kostygov A."/>
            <person name="Myskova J."/>
            <person name="Grybchuk D."/>
            <person name="Lestinova T."/>
            <person name="Votypka J."/>
            <person name="Volf P."/>
            <person name="Opperdoes F."/>
            <person name="Flegontov P."/>
            <person name="Lukes J."/>
            <person name="Yurchenko V."/>
        </authorList>
    </citation>
    <scope>NUCLEOTIDE SEQUENCE [LARGE SCALE GENOMIC DNA]</scope>
    <source>
        <strain evidence="7 8">ATCC 30220</strain>
    </source>
</reference>
<dbReference type="PANTHER" id="PTHR46545:SF1">
    <property type="entry name" value="LEUCINE-RICH REPEAT-CONTAINING PROTEIN 51"/>
    <property type="match status" value="1"/>
</dbReference>
<evidence type="ECO:0000313" key="7">
    <source>
        <dbReference type="EMBL" id="KPI88674.1"/>
    </source>
</evidence>
<evidence type="ECO:0000256" key="6">
    <source>
        <dbReference type="SAM" id="MobiDB-lite"/>
    </source>
</evidence>
<feature type="compositionally biased region" description="Low complexity" evidence="6">
    <location>
        <begin position="137"/>
        <end position="147"/>
    </location>
</feature>
<comment type="caution">
    <text evidence="7">The sequence shown here is derived from an EMBL/GenBank/DDBJ whole genome shotgun (WGS) entry which is preliminary data.</text>
</comment>
<proteinExistence type="predicted"/>
<dbReference type="AlphaFoldDB" id="A0A0N1I156"/>
<gene>
    <name evidence="7" type="ORF">ABL78_2212</name>
</gene>
<keyword evidence="8" id="KW-1185">Reference proteome</keyword>
<organism evidence="7 8">
    <name type="scientific">Leptomonas seymouri</name>
    <dbReference type="NCBI Taxonomy" id="5684"/>
    <lineage>
        <taxon>Eukaryota</taxon>
        <taxon>Discoba</taxon>
        <taxon>Euglenozoa</taxon>
        <taxon>Kinetoplastea</taxon>
        <taxon>Metakinetoplastina</taxon>
        <taxon>Trypanosomatida</taxon>
        <taxon>Trypanosomatidae</taxon>
        <taxon>Leishmaniinae</taxon>
        <taxon>Leptomonas</taxon>
    </lineage>
</organism>
<evidence type="ECO:0000256" key="2">
    <source>
        <dbReference type="ARBA" id="ARBA00014223"/>
    </source>
</evidence>
<sequence>MEYEQVDYGRRIVTDAIAYQDVNSYHDLLSPDVLLVTHFPYPESSSDSNVQAIQRWVQLSQQRSATNAKGSMKAPTAVCSSSSKRRAKELLLQHEKQRENQRKRYEAFRRRREGHHTERTEDAEGDGAESGEEGRHAAASAAATHAGGAHGEAADDGAAARRRHLPSNTTSSKKTSSNPSGGGGGNAARLPLGVRWFREVQQGNASAGGPQRSSTVPGKASSTPTQASGTAAAVHGVSSEDSALSYGDFVDIAEGRMLVSFRLFELLHWMNTDAEVKNISQIEVELQLRKDILQEDEVLPLPPPPTTVKEQYEQLGMQYTERNQPLSCITVIWGRDYFLLKDKMYFDDGLIVTIHRTMLSIQEMVARAAPLALWNPQLQQPQQQQQRLCNRRSPAVASSPSHSRVAQGLTAAQSEQANMAVEAFYGMWTSRVNSLNTSWLLLDFSFLDAPEPSALLRLTPSSGNVHASKFPRAATDPRLAQGVFLNQSNDPSPSAAQSRSTRTLIKAKNKRGEEEAYEFNNNRNLFSVVQGDSWGGGDDEAMEGDEWGTRHGIGDNAGGAKKKGGRAGGANRAAGGAATRVQRYDASCVRISGCHLQSRMDQLVPVLRRIVANSLLTLHSLDLSQNHISTLPDLRLLPLQNLKLHGNAIADWRVVENEIAPLPFLSVLTLYGNPIAEEKEPPRPAMVIPSNSTAAKHSKSRAGTSGAHGASNPTGESAYWKKLLALLLSSPARVVPLRQVDFVTLTAQDFHVAGAHALFTSGKLEVLDQARSMSAGTSWKGKSTKATTVSTRSAA</sequence>
<dbReference type="InterPro" id="IPR032675">
    <property type="entry name" value="LRR_dom_sf"/>
</dbReference>
<protein>
    <recommendedName>
        <fullName evidence="2">Leucine-rich repeat-containing protein 51</fullName>
    </recommendedName>
</protein>
<feature type="compositionally biased region" description="Low complexity" evidence="6">
    <location>
        <begin position="166"/>
        <end position="179"/>
    </location>
</feature>